<dbReference type="PANTHER" id="PTHR30481">
    <property type="entry name" value="DNA ADENINE METHYLASE"/>
    <property type="match status" value="1"/>
</dbReference>
<dbReference type="PANTHER" id="PTHR30481:SF3">
    <property type="entry name" value="DNA ADENINE METHYLASE"/>
    <property type="match status" value="1"/>
</dbReference>
<dbReference type="EC" id="2.1.1.72" evidence="1"/>
<name>A0ABW4CT00_9LACO</name>
<comment type="catalytic activity">
    <reaction evidence="5">
        <text>a 2'-deoxyadenosine in DNA + S-adenosyl-L-methionine = an N(6)-methyl-2'-deoxyadenosine in DNA + S-adenosyl-L-homocysteine + H(+)</text>
        <dbReference type="Rhea" id="RHEA:15197"/>
        <dbReference type="Rhea" id="RHEA-COMP:12418"/>
        <dbReference type="Rhea" id="RHEA-COMP:12419"/>
        <dbReference type="ChEBI" id="CHEBI:15378"/>
        <dbReference type="ChEBI" id="CHEBI:57856"/>
        <dbReference type="ChEBI" id="CHEBI:59789"/>
        <dbReference type="ChEBI" id="CHEBI:90615"/>
        <dbReference type="ChEBI" id="CHEBI:90616"/>
        <dbReference type="EC" id="2.1.1.72"/>
    </reaction>
</comment>
<keyword evidence="2 6" id="KW-0489">Methyltransferase</keyword>
<dbReference type="PRINTS" id="PR00505">
    <property type="entry name" value="D12N6MTFRASE"/>
</dbReference>
<evidence type="ECO:0000313" key="6">
    <source>
        <dbReference type="EMBL" id="MFD1433269.1"/>
    </source>
</evidence>
<accession>A0ABW4CT00</accession>
<evidence type="ECO:0000256" key="2">
    <source>
        <dbReference type="ARBA" id="ARBA00022603"/>
    </source>
</evidence>
<evidence type="ECO:0000256" key="3">
    <source>
        <dbReference type="ARBA" id="ARBA00022679"/>
    </source>
</evidence>
<evidence type="ECO:0000256" key="1">
    <source>
        <dbReference type="ARBA" id="ARBA00011900"/>
    </source>
</evidence>
<organism evidence="6 7">
    <name type="scientific">Lacticaseibacillus yichunensis</name>
    <dbReference type="NCBI Taxonomy" id="2486015"/>
    <lineage>
        <taxon>Bacteria</taxon>
        <taxon>Bacillati</taxon>
        <taxon>Bacillota</taxon>
        <taxon>Bacilli</taxon>
        <taxon>Lactobacillales</taxon>
        <taxon>Lactobacillaceae</taxon>
        <taxon>Lacticaseibacillus</taxon>
    </lineage>
</organism>
<dbReference type="GO" id="GO:0008168">
    <property type="term" value="F:methyltransferase activity"/>
    <property type="evidence" value="ECO:0007669"/>
    <property type="project" value="UniProtKB-KW"/>
</dbReference>
<evidence type="ECO:0000256" key="5">
    <source>
        <dbReference type="ARBA" id="ARBA00047942"/>
    </source>
</evidence>
<keyword evidence="7" id="KW-1185">Reference proteome</keyword>
<comment type="caution">
    <text evidence="6">The sequence shown here is derived from an EMBL/GenBank/DDBJ whole genome shotgun (WGS) entry which is preliminary data.</text>
</comment>
<dbReference type="SUPFAM" id="SSF53335">
    <property type="entry name" value="S-adenosyl-L-methionine-dependent methyltransferases"/>
    <property type="match status" value="1"/>
</dbReference>
<dbReference type="Gene3D" id="3.40.50.150">
    <property type="entry name" value="Vaccinia Virus protein VP39"/>
    <property type="match status" value="2"/>
</dbReference>
<dbReference type="Pfam" id="PF02086">
    <property type="entry name" value="MethyltransfD12"/>
    <property type="match status" value="2"/>
</dbReference>
<protein>
    <recommendedName>
        <fullName evidence="1">site-specific DNA-methyltransferase (adenine-specific)</fullName>
        <ecNumber evidence="1">2.1.1.72</ecNumber>
    </recommendedName>
</protein>
<reference evidence="7" key="1">
    <citation type="journal article" date="2019" name="Int. J. Syst. Evol. Microbiol.">
        <title>The Global Catalogue of Microorganisms (GCM) 10K type strain sequencing project: providing services to taxonomists for standard genome sequencing and annotation.</title>
        <authorList>
            <consortium name="The Broad Institute Genomics Platform"/>
            <consortium name="The Broad Institute Genome Sequencing Center for Infectious Disease"/>
            <person name="Wu L."/>
            <person name="Ma J."/>
        </authorList>
    </citation>
    <scope>NUCLEOTIDE SEQUENCE [LARGE SCALE GENOMIC DNA]</scope>
    <source>
        <strain evidence="7">CCM 8947</strain>
    </source>
</reference>
<dbReference type="RefSeq" id="WP_125696148.1">
    <property type="nucleotide sequence ID" value="NZ_JBHTOG010000063.1"/>
</dbReference>
<evidence type="ECO:0000313" key="7">
    <source>
        <dbReference type="Proteomes" id="UP001597192"/>
    </source>
</evidence>
<dbReference type="InterPro" id="IPR029063">
    <property type="entry name" value="SAM-dependent_MTases_sf"/>
</dbReference>
<evidence type="ECO:0000256" key="4">
    <source>
        <dbReference type="ARBA" id="ARBA00022691"/>
    </source>
</evidence>
<keyword evidence="4" id="KW-0949">S-adenosyl-L-methionine</keyword>
<dbReference type="InterPro" id="IPR002052">
    <property type="entry name" value="DNA_methylase_N6_adenine_CS"/>
</dbReference>
<dbReference type="InterPro" id="IPR012327">
    <property type="entry name" value="MeTrfase_D12"/>
</dbReference>
<dbReference type="Proteomes" id="UP001597192">
    <property type="component" value="Unassembled WGS sequence"/>
</dbReference>
<dbReference type="GO" id="GO:0032259">
    <property type="term" value="P:methylation"/>
    <property type="evidence" value="ECO:0007669"/>
    <property type="project" value="UniProtKB-KW"/>
</dbReference>
<gene>
    <name evidence="6" type="ORF">ACFQ47_11390</name>
</gene>
<keyword evidence="3" id="KW-0808">Transferase</keyword>
<proteinExistence type="predicted"/>
<sequence length="381" mass="42507">MTLSPLLKYPGGKTRELPYIMAALPPRVDHYFEPFIGGGAVYFALAAADIGEAYAINDYSAQLIGLYRAVQTQDPDFFATLAEMDKAWLAVDAFIPRHRESLDSLIQTGMRQPAQIKVLVAAWAAAHATVMTFVPAQASAIFFADLPASLARKLRFLTKQAANGVLISATDRDAILHTAFKSSLYVYWRARFNQMAAETPGVQAALYLNMRQYCYSGMFRYSKTGAFNVPYGGKTYNDITLAHRVSAYQAPAMRALLNKTALYCGDFADFLTQAAPQTDDFIFLDPPYDSDFSTYAQHDFGQNEQRRLATFLTTQTLANWQLVIKDTPFIRALYPAGQLLPDGRVLHVTTFDKTYGVNFKNRNTRDVAHLLITSYPVGEED</sequence>
<dbReference type="EMBL" id="JBHTOG010000063">
    <property type="protein sequence ID" value="MFD1433269.1"/>
    <property type="molecule type" value="Genomic_DNA"/>
</dbReference>
<dbReference type="PROSITE" id="PS00092">
    <property type="entry name" value="N6_MTASE"/>
    <property type="match status" value="1"/>
</dbReference>